<dbReference type="Gene3D" id="2.70.150.10">
    <property type="entry name" value="Calcium-transporting ATPase, cytoplasmic transduction domain A"/>
    <property type="match status" value="1"/>
</dbReference>
<dbReference type="SFLD" id="SFLDG00002">
    <property type="entry name" value="C1.7:_P-type_atpase_like"/>
    <property type="match status" value="1"/>
</dbReference>
<dbReference type="Gene3D" id="3.40.1110.10">
    <property type="entry name" value="Calcium-transporting ATPase, cytoplasmic domain N"/>
    <property type="match status" value="2"/>
</dbReference>
<reference evidence="12 13" key="1">
    <citation type="journal article" date="2024" name="Science">
        <title>Giant polyketide synthase enzymes in the biosynthesis of giant marine polyether toxins.</title>
        <authorList>
            <person name="Fallon T.R."/>
            <person name="Shende V.V."/>
            <person name="Wierzbicki I.H."/>
            <person name="Pendleton A.L."/>
            <person name="Watervoot N.F."/>
            <person name="Auber R.P."/>
            <person name="Gonzalez D.J."/>
            <person name="Wisecaver J.H."/>
            <person name="Moore B.S."/>
        </authorList>
    </citation>
    <scope>NUCLEOTIDE SEQUENCE [LARGE SCALE GENOMIC DNA]</scope>
    <source>
        <strain evidence="12 13">12B1</strain>
    </source>
</reference>
<comment type="subcellular location">
    <subcellularLocation>
        <location evidence="1">Membrane</location>
        <topology evidence="1">Multi-pass membrane protein</topology>
    </subcellularLocation>
</comment>
<evidence type="ECO:0000256" key="3">
    <source>
        <dbReference type="ARBA" id="ARBA00022692"/>
    </source>
</evidence>
<keyword evidence="13" id="KW-1185">Reference proteome</keyword>
<dbReference type="PANTHER" id="PTHR48085">
    <property type="entry name" value="CADMIUM/ZINC-TRANSPORTING ATPASE HMA2-RELATED"/>
    <property type="match status" value="1"/>
</dbReference>
<dbReference type="GO" id="GO:0016887">
    <property type="term" value="F:ATP hydrolysis activity"/>
    <property type="evidence" value="ECO:0007669"/>
    <property type="project" value="InterPro"/>
</dbReference>
<keyword evidence="8 10" id="KW-0472">Membrane</keyword>
<evidence type="ECO:0000256" key="4">
    <source>
        <dbReference type="ARBA" id="ARBA00022741"/>
    </source>
</evidence>
<dbReference type="PROSITE" id="PS50846">
    <property type="entry name" value="HMA_2"/>
    <property type="match status" value="1"/>
</dbReference>
<dbReference type="PANTHER" id="PTHR48085:SF5">
    <property type="entry name" value="CADMIUM_ZINC-TRANSPORTING ATPASE HMA4-RELATED"/>
    <property type="match status" value="1"/>
</dbReference>
<keyword evidence="6" id="KW-1278">Translocase</keyword>
<protein>
    <recommendedName>
        <fullName evidence="11">HMA domain-containing protein</fullName>
    </recommendedName>
</protein>
<feature type="transmembrane region" description="Helical" evidence="10">
    <location>
        <begin position="103"/>
        <end position="121"/>
    </location>
</feature>
<feature type="transmembrane region" description="Helical" evidence="10">
    <location>
        <begin position="170"/>
        <end position="193"/>
    </location>
</feature>
<gene>
    <name evidence="12" type="ORF">AB1Y20_011397</name>
</gene>
<dbReference type="InterPro" id="IPR036163">
    <property type="entry name" value="HMA_dom_sf"/>
</dbReference>
<dbReference type="Gene3D" id="1.20.1110.10">
    <property type="entry name" value="Calcium-transporting ATPase, transmembrane domain"/>
    <property type="match status" value="1"/>
</dbReference>
<dbReference type="Gene3D" id="3.30.70.100">
    <property type="match status" value="1"/>
</dbReference>
<dbReference type="SUPFAM" id="SSF81653">
    <property type="entry name" value="Calcium ATPase, transduction domain A"/>
    <property type="match status" value="1"/>
</dbReference>
<dbReference type="SUPFAM" id="SSF55008">
    <property type="entry name" value="HMA, heavy metal-associated domain"/>
    <property type="match status" value="1"/>
</dbReference>
<dbReference type="InterPro" id="IPR036412">
    <property type="entry name" value="HAD-like_sf"/>
</dbReference>
<evidence type="ECO:0000256" key="6">
    <source>
        <dbReference type="ARBA" id="ARBA00022967"/>
    </source>
</evidence>
<dbReference type="NCBIfam" id="TIGR01494">
    <property type="entry name" value="ATPase_P-type"/>
    <property type="match status" value="2"/>
</dbReference>
<dbReference type="InterPro" id="IPR023298">
    <property type="entry name" value="ATPase_P-typ_TM_dom_sf"/>
</dbReference>
<evidence type="ECO:0000256" key="10">
    <source>
        <dbReference type="SAM" id="Phobius"/>
    </source>
</evidence>
<evidence type="ECO:0000256" key="8">
    <source>
        <dbReference type="ARBA" id="ARBA00023136"/>
    </source>
</evidence>
<proteinExistence type="inferred from homology"/>
<keyword evidence="5" id="KW-0067">ATP-binding</keyword>
<dbReference type="SFLD" id="SFLDS00003">
    <property type="entry name" value="Haloacid_Dehalogenase"/>
    <property type="match status" value="1"/>
</dbReference>
<dbReference type="GO" id="GO:0016020">
    <property type="term" value="C:membrane"/>
    <property type="evidence" value="ECO:0007669"/>
    <property type="project" value="UniProtKB-SubCell"/>
</dbReference>
<feature type="transmembrane region" description="Helical" evidence="10">
    <location>
        <begin position="720"/>
        <end position="741"/>
    </location>
</feature>
<evidence type="ECO:0000256" key="9">
    <source>
        <dbReference type="SAM" id="MobiDB-lite"/>
    </source>
</evidence>
<dbReference type="InterPro" id="IPR006121">
    <property type="entry name" value="HMA_dom"/>
</dbReference>
<dbReference type="PROSITE" id="PS00154">
    <property type="entry name" value="ATPASE_E1_E2"/>
    <property type="match status" value="1"/>
</dbReference>
<dbReference type="GO" id="GO:0005524">
    <property type="term" value="F:ATP binding"/>
    <property type="evidence" value="ECO:0007669"/>
    <property type="project" value="UniProtKB-KW"/>
</dbReference>
<evidence type="ECO:0000256" key="2">
    <source>
        <dbReference type="ARBA" id="ARBA00006024"/>
    </source>
</evidence>
<dbReference type="InterPro" id="IPR051014">
    <property type="entry name" value="Cation_Transport_ATPase_IB"/>
</dbReference>
<dbReference type="Gene3D" id="3.40.50.1000">
    <property type="entry name" value="HAD superfamily/HAD-like"/>
    <property type="match status" value="1"/>
</dbReference>
<dbReference type="InterPro" id="IPR023214">
    <property type="entry name" value="HAD_sf"/>
</dbReference>
<sequence length="839" mass="88619">MEPNDAVVLECTPAELPLEITEIECAGMCCNAEVDLIQSKLSRLPGVKDLKVNLMLRRVAVTHDGSVTPAALCRTLNWSLLGARLVEKGSRVGLARRGGAKQLLLAAACGVLFLVAMGIWARGEETEWYDDPFSYFALACVAVGAPVLFARAIAGLVYQRTINMFATMSIAVIGAVLMLDLWEAAAIVFFFALSEWLQTWCVHHTAEVTRNLGGMLPDVVTMEDGTEKSLDDVVVGDVVLVKPGCRVPVDGKVVSGESSVDESVLTGESMPVSKQVGSSVFAGGTNQSGVIAVKAERPPAESSASQLSQMVAQAYSPPAQAQRSGTRELLLERFARVYTTIVLLSAVLLATVPRGWCSADHSDEHDRASCNYWLRRALALTVLSCPCSLIVAMPVTYACGVAALARWGVLVKSAHQMELLASMSQLATDKTGTLTEGRFRLQQIKLPGSSRRLEHVVSRACAVEALSSHPIAAAFLEYAEGLGVEVPPASDFKLLEGEGVRAVVDGSVVQVGGERLMKNVLQEAREAALEKGEDTEEEEEEEEDDDENMPARMRAALKRKREAAKAARREARRAAKAKGGECASPCESGGGAGCCTANGSGGKLAATAEVAEWTKHGASVLWVLIDGKVAGVCQLMDAVRAESAPALRHLRSLGVHSIMLTGDCEETAQSVRSIVGIEEARAGLKPAEKLEIIQKIKTTAVVGMIGDGVNDGPALAAADVGVAMGVQGTAIASQAAGVVLMTNDLRKLADAIVGARLCKRTLVRSVVVAVAVKVVPLVVMFAVDEDSFLLATAVGSDVFGIIFVLFAATSLLRTKAVFASTPCSNNQSSEVHSVAISSV</sequence>
<dbReference type="SUPFAM" id="SSF81665">
    <property type="entry name" value="Calcium ATPase, transmembrane domain M"/>
    <property type="match status" value="1"/>
</dbReference>
<evidence type="ECO:0000256" key="5">
    <source>
        <dbReference type="ARBA" id="ARBA00022840"/>
    </source>
</evidence>
<dbReference type="InterPro" id="IPR008250">
    <property type="entry name" value="ATPase_P-typ_transduc_dom_A_sf"/>
</dbReference>
<comment type="similarity">
    <text evidence="2">Belongs to the cation transport ATPase (P-type) (TC 3.A.3) family. Type IB subfamily.</text>
</comment>
<dbReference type="GO" id="GO:0046872">
    <property type="term" value="F:metal ion binding"/>
    <property type="evidence" value="ECO:0007669"/>
    <property type="project" value="InterPro"/>
</dbReference>
<name>A0AB34IMQ5_PRYPA</name>
<dbReference type="EMBL" id="JBGBPQ010000022">
    <property type="protein sequence ID" value="KAL1503345.1"/>
    <property type="molecule type" value="Genomic_DNA"/>
</dbReference>
<keyword evidence="3 10" id="KW-0812">Transmembrane</keyword>
<dbReference type="InterPro" id="IPR018303">
    <property type="entry name" value="ATPase_P-typ_P_site"/>
</dbReference>
<dbReference type="SUPFAM" id="SSF56784">
    <property type="entry name" value="HAD-like"/>
    <property type="match status" value="1"/>
</dbReference>
<evidence type="ECO:0000313" key="13">
    <source>
        <dbReference type="Proteomes" id="UP001515480"/>
    </source>
</evidence>
<evidence type="ECO:0000256" key="7">
    <source>
        <dbReference type="ARBA" id="ARBA00022989"/>
    </source>
</evidence>
<dbReference type="Pfam" id="PF00403">
    <property type="entry name" value="HMA"/>
    <property type="match status" value="1"/>
</dbReference>
<feature type="transmembrane region" description="Helical" evidence="10">
    <location>
        <begin position="762"/>
        <end position="782"/>
    </location>
</feature>
<dbReference type="InterPro" id="IPR023299">
    <property type="entry name" value="ATPase_P-typ_cyto_dom_N"/>
</dbReference>
<dbReference type="InterPro" id="IPR059000">
    <property type="entry name" value="ATPase_P-type_domA"/>
</dbReference>
<comment type="caution">
    <text evidence="12">The sequence shown here is derived from an EMBL/GenBank/DDBJ whole genome shotgun (WGS) entry which is preliminary data.</text>
</comment>
<keyword evidence="7 10" id="KW-1133">Transmembrane helix</keyword>
<dbReference type="SUPFAM" id="SSF81660">
    <property type="entry name" value="Metal cation-transporting ATPase, ATP-binding domain N"/>
    <property type="match status" value="1"/>
</dbReference>
<dbReference type="SFLD" id="SFLDF00027">
    <property type="entry name" value="p-type_atpase"/>
    <property type="match status" value="1"/>
</dbReference>
<feature type="transmembrane region" description="Helical" evidence="10">
    <location>
        <begin position="133"/>
        <end position="158"/>
    </location>
</feature>
<accession>A0AB34IMQ5</accession>
<dbReference type="Pfam" id="PF00702">
    <property type="entry name" value="Hydrolase"/>
    <property type="match status" value="1"/>
</dbReference>
<dbReference type="Pfam" id="PF00122">
    <property type="entry name" value="E1-E2_ATPase"/>
    <property type="match status" value="1"/>
</dbReference>
<feature type="compositionally biased region" description="Acidic residues" evidence="9">
    <location>
        <begin position="533"/>
        <end position="548"/>
    </location>
</feature>
<evidence type="ECO:0000256" key="1">
    <source>
        <dbReference type="ARBA" id="ARBA00004141"/>
    </source>
</evidence>
<dbReference type="InterPro" id="IPR044492">
    <property type="entry name" value="P_typ_ATPase_HD_dom"/>
</dbReference>
<dbReference type="Proteomes" id="UP001515480">
    <property type="component" value="Unassembled WGS sequence"/>
</dbReference>
<dbReference type="InterPro" id="IPR001757">
    <property type="entry name" value="P_typ_ATPase"/>
</dbReference>
<evidence type="ECO:0000313" key="12">
    <source>
        <dbReference type="EMBL" id="KAL1503345.1"/>
    </source>
</evidence>
<dbReference type="GO" id="GO:0022857">
    <property type="term" value="F:transmembrane transporter activity"/>
    <property type="evidence" value="ECO:0007669"/>
    <property type="project" value="TreeGrafter"/>
</dbReference>
<dbReference type="AlphaFoldDB" id="A0AB34IMQ5"/>
<feature type="region of interest" description="Disordered" evidence="9">
    <location>
        <begin position="526"/>
        <end position="550"/>
    </location>
</feature>
<keyword evidence="4" id="KW-0547">Nucleotide-binding</keyword>
<dbReference type="CDD" id="cd00371">
    <property type="entry name" value="HMA"/>
    <property type="match status" value="1"/>
</dbReference>
<organism evidence="12 13">
    <name type="scientific">Prymnesium parvum</name>
    <name type="common">Toxic golden alga</name>
    <dbReference type="NCBI Taxonomy" id="97485"/>
    <lineage>
        <taxon>Eukaryota</taxon>
        <taxon>Haptista</taxon>
        <taxon>Haptophyta</taxon>
        <taxon>Prymnesiophyceae</taxon>
        <taxon>Prymnesiales</taxon>
        <taxon>Prymnesiaceae</taxon>
        <taxon>Prymnesium</taxon>
    </lineage>
</organism>
<dbReference type="PRINTS" id="PR00119">
    <property type="entry name" value="CATATPASE"/>
</dbReference>
<feature type="domain" description="HMA" evidence="11">
    <location>
        <begin position="19"/>
        <end position="84"/>
    </location>
</feature>
<feature type="transmembrane region" description="Helical" evidence="10">
    <location>
        <begin position="788"/>
        <end position="812"/>
    </location>
</feature>
<evidence type="ECO:0000259" key="11">
    <source>
        <dbReference type="PROSITE" id="PS50846"/>
    </source>
</evidence>